<evidence type="ECO:0000256" key="3">
    <source>
        <dbReference type="PROSITE-ProRule" id="PRU00169"/>
    </source>
</evidence>
<dbReference type="NCBIfam" id="TIGR00254">
    <property type="entry name" value="GGDEF"/>
    <property type="match status" value="1"/>
</dbReference>
<dbReference type="RefSeq" id="WP_186900822.1">
    <property type="nucleotide sequence ID" value="NZ_JACOOT010000006.1"/>
</dbReference>
<dbReference type="Pfam" id="PF13487">
    <property type="entry name" value="HD_5"/>
    <property type="match status" value="1"/>
</dbReference>
<dbReference type="PROSITE" id="PS51832">
    <property type="entry name" value="HD_GYP"/>
    <property type="match status" value="1"/>
</dbReference>
<dbReference type="SMART" id="SM00448">
    <property type="entry name" value="REC"/>
    <property type="match status" value="1"/>
</dbReference>
<comment type="caution">
    <text evidence="7">The sequence shown here is derived from an EMBL/GenBank/DDBJ whole genome shotgun (WGS) entry which is preliminary data.</text>
</comment>
<accession>A0A8I0DQW2</accession>
<dbReference type="Proteomes" id="UP000652847">
    <property type="component" value="Unassembled WGS sequence"/>
</dbReference>
<dbReference type="InterPro" id="IPR043128">
    <property type="entry name" value="Rev_trsase/Diguanyl_cyclase"/>
</dbReference>
<dbReference type="CDD" id="cd00077">
    <property type="entry name" value="HDc"/>
    <property type="match status" value="1"/>
</dbReference>
<dbReference type="SUPFAM" id="SSF52172">
    <property type="entry name" value="CheY-like"/>
    <property type="match status" value="1"/>
</dbReference>
<protein>
    <recommendedName>
        <fullName evidence="1">Stage 0 sporulation protein A homolog</fullName>
    </recommendedName>
</protein>
<dbReference type="PROSITE" id="PS50887">
    <property type="entry name" value="GGDEF"/>
    <property type="match status" value="1"/>
</dbReference>
<dbReference type="Gene3D" id="1.10.3210.10">
    <property type="entry name" value="Hypothetical protein af1432"/>
    <property type="match status" value="1"/>
</dbReference>
<dbReference type="InterPro" id="IPR001789">
    <property type="entry name" value="Sig_transdc_resp-reg_receiver"/>
</dbReference>
<evidence type="ECO:0000256" key="1">
    <source>
        <dbReference type="ARBA" id="ARBA00018672"/>
    </source>
</evidence>
<dbReference type="InterPro" id="IPR003607">
    <property type="entry name" value="HD/PDEase_dom"/>
</dbReference>
<evidence type="ECO:0000259" key="6">
    <source>
        <dbReference type="PROSITE" id="PS51832"/>
    </source>
</evidence>
<dbReference type="InterPro" id="IPR000160">
    <property type="entry name" value="GGDEF_dom"/>
</dbReference>
<feature type="modified residue" description="4-aspartylphosphate" evidence="3">
    <location>
        <position position="61"/>
    </location>
</feature>
<feature type="domain" description="GGDEF" evidence="5">
    <location>
        <begin position="697"/>
        <end position="808"/>
    </location>
</feature>
<comment type="function">
    <text evidence="2">May play the central regulatory role in sporulation. It may be an element of the effector pathway responsible for the activation of sporulation genes in response to nutritional stress. Spo0A may act in concert with spo0H (a sigma factor) to control the expression of some genes that are critical to the sporulation process.</text>
</comment>
<keyword evidence="8" id="KW-1185">Reference proteome</keyword>
<evidence type="ECO:0000313" key="8">
    <source>
        <dbReference type="Proteomes" id="UP000652847"/>
    </source>
</evidence>
<dbReference type="InterPro" id="IPR037522">
    <property type="entry name" value="HD_GYP_dom"/>
</dbReference>
<proteinExistence type="predicted"/>
<dbReference type="CDD" id="cd01949">
    <property type="entry name" value="GGDEF"/>
    <property type="match status" value="1"/>
</dbReference>
<dbReference type="Pfam" id="PF00990">
    <property type="entry name" value="GGDEF"/>
    <property type="match status" value="1"/>
</dbReference>
<feature type="domain" description="HD-GYP" evidence="6">
    <location>
        <begin position="148"/>
        <end position="358"/>
    </location>
</feature>
<name>A0A8I0DQW2_9FIRM</name>
<evidence type="ECO:0000259" key="4">
    <source>
        <dbReference type="PROSITE" id="PS50110"/>
    </source>
</evidence>
<dbReference type="InterPro" id="IPR011006">
    <property type="entry name" value="CheY-like_superfamily"/>
</dbReference>
<reference evidence="7 8" key="1">
    <citation type="submission" date="2020-08" db="EMBL/GenBank/DDBJ databases">
        <title>Genome public.</title>
        <authorList>
            <person name="Liu C."/>
            <person name="Sun Q."/>
        </authorList>
    </citation>
    <scope>NUCLEOTIDE SEQUENCE [LARGE SCALE GENOMIC DNA]</scope>
    <source>
        <strain evidence="7 8">BX17</strain>
    </source>
</reference>
<dbReference type="Gene3D" id="3.30.70.270">
    <property type="match status" value="1"/>
</dbReference>
<evidence type="ECO:0000313" key="7">
    <source>
        <dbReference type="EMBL" id="MBC5650002.1"/>
    </source>
</evidence>
<dbReference type="PANTHER" id="PTHR45228">
    <property type="entry name" value="CYCLIC DI-GMP PHOSPHODIESTERASE TM_0186-RELATED"/>
    <property type="match status" value="1"/>
</dbReference>
<dbReference type="Gene3D" id="3.40.50.2300">
    <property type="match status" value="1"/>
</dbReference>
<keyword evidence="3" id="KW-0597">Phosphoprotein</keyword>
<gene>
    <name evidence="7" type="ORF">H8S54_02405</name>
</gene>
<dbReference type="GO" id="GO:0000160">
    <property type="term" value="P:phosphorelay signal transduction system"/>
    <property type="evidence" value="ECO:0007669"/>
    <property type="project" value="InterPro"/>
</dbReference>
<dbReference type="Pfam" id="PF00072">
    <property type="entry name" value="Response_reg"/>
    <property type="match status" value="1"/>
</dbReference>
<organism evidence="7 8">
    <name type="scientific">Blautia segnis</name>
    <dbReference type="NCBI Taxonomy" id="2763030"/>
    <lineage>
        <taxon>Bacteria</taxon>
        <taxon>Bacillati</taxon>
        <taxon>Bacillota</taxon>
        <taxon>Clostridia</taxon>
        <taxon>Lachnospirales</taxon>
        <taxon>Lachnospiraceae</taxon>
        <taxon>Blautia</taxon>
    </lineage>
</organism>
<dbReference type="EMBL" id="JACOOT010000006">
    <property type="protein sequence ID" value="MBC5650002.1"/>
    <property type="molecule type" value="Genomic_DNA"/>
</dbReference>
<dbReference type="SUPFAM" id="SSF109604">
    <property type="entry name" value="HD-domain/PDEase-like"/>
    <property type="match status" value="1"/>
</dbReference>
<dbReference type="AlphaFoldDB" id="A0A8I0DQW2"/>
<evidence type="ECO:0000259" key="5">
    <source>
        <dbReference type="PROSITE" id="PS50887"/>
    </source>
</evidence>
<dbReference type="InterPro" id="IPR052020">
    <property type="entry name" value="Cyclic_di-GMP/3'3'-cGAMP_PDE"/>
</dbReference>
<feature type="domain" description="Response regulatory" evidence="4">
    <location>
        <begin position="11"/>
        <end position="128"/>
    </location>
</feature>
<dbReference type="SMART" id="SM00471">
    <property type="entry name" value="HDc"/>
    <property type="match status" value="1"/>
</dbReference>
<dbReference type="SUPFAM" id="SSF55073">
    <property type="entry name" value="Nucleotide cyclase"/>
    <property type="match status" value="1"/>
</dbReference>
<dbReference type="InterPro" id="IPR029787">
    <property type="entry name" value="Nucleotide_cyclase"/>
</dbReference>
<dbReference type="SMART" id="SM00267">
    <property type="entry name" value="GGDEF"/>
    <property type="match status" value="1"/>
</dbReference>
<sequence>MSEMVTQRRKKILIADDSEMNRDLLAAILEDEYDIVQANDGVKAVDYLQKHAEELSLVLLDLVMPQMDGFEVLAYMNKEHWIDYIPVIIISAEDSPAYIKRGYDLGVTDFIGKPFDGNMVRRRSANAILLGAKQRRMTRIVTDQIYEREKSSKLMVSILSHIVEFRNGESGLHVLHIQVITDMLLRHLVQKEQNPYAISKEQIGLISTASALHDIGKITIPDEILNKPGRLTAEEFAVMKGHSMAGANMLDQLPFEQKEEPLVKTAYEICRWHHERYDGGGYPDGLKEDEIPISAQAVSLADVYDALTSERCYKAAYSHEKAIEMILAGQCGAFNPLLLECLLDISGALKREMSLKSHSHRYDGTNMVNIANRFHDFELESSEKIVQQLEYERQSLAFLAENSDNIIFTYTASPPILNMNKAGTKRSGITEPILSPLSNDALGGLIEKGSLNRLTKKIREATREMPHVVSDIRFLDGRTPERYRCDCKVIWASEENNEYTGVVGKLTDIDADYSVVSDAKDIAIKHGRSAAFSNFYDRFKAQGFTVSGEEAWVLLQYLQITFDLVRYVNPITRKMIHVEKDGRVWETEFDCYAVWNCNEGCSNCISASCVRTKERKMKIEAADNEAFQIVSMYVEIEGKPCCLELVVKIDDTFVPQGYSKEEVLSSVRIHKENMYLDRVTGIYNKFYYTEKLCRMEAVAAVAMADIKDFKRINENFGHQTGDDVLRRVAGVIHDAVGENGDALRYSGDNFVMVFSDISNDKFEKILEDIRKNVESLVFMELPGVKLELNVSGVCRPGKVDELLDQVRI</sequence>
<evidence type="ECO:0000256" key="2">
    <source>
        <dbReference type="ARBA" id="ARBA00024867"/>
    </source>
</evidence>
<dbReference type="PROSITE" id="PS50110">
    <property type="entry name" value="RESPONSE_REGULATORY"/>
    <property type="match status" value="1"/>
</dbReference>